<organism evidence="1 2">
    <name type="scientific">Albula goreensis</name>
    <dbReference type="NCBI Taxonomy" id="1534307"/>
    <lineage>
        <taxon>Eukaryota</taxon>
        <taxon>Metazoa</taxon>
        <taxon>Chordata</taxon>
        <taxon>Craniata</taxon>
        <taxon>Vertebrata</taxon>
        <taxon>Euteleostomi</taxon>
        <taxon>Actinopterygii</taxon>
        <taxon>Neopterygii</taxon>
        <taxon>Teleostei</taxon>
        <taxon>Albuliformes</taxon>
        <taxon>Albulidae</taxon>
        <taxon>Albula</taxon>
    </lineage>
</organism>
<evidence type="ECO:0000313" key="1">
    <source>
        <dbReference type="EMBL" id="KAI1894781.1"/>
    </source>
</evidence>
<accession>A0A8T3DD90</accession>
<dbReference type="EMBL" id="JAERUA010000010">
    <property type="protein sequence ID" value="KAI1894781.1"/>
    <property type="molecule type" value="Genomic_DNA"/>
</dbReference>
<dbReference type="AlphaFoldDB" id="A0A8T3DD90"/>
<name>A0A8T3DD90_9TELE</name>
<sequence length="79" mass="9236">MMAVSYFETTRWSYEKKLKCKKKNTSIFILQVLLADLTIMDERERDSSNIYGRLRKIKSLEDLPPAARMQEGLETKYGG</sequence>
<reference evidence="1" key="1">
    <citation type="submission" date="2021-01" db="EMBL/GenBank/DDBJ databases">
        <authorList>
            <person name="Zahm M."/>
            <person name="Roques C."/>
            <person name="Cabau C."/>
            <person name="Klopp C."/>
            <person name="Donnadieu C."/>
            <person name="Jouanno E."/>
            <person name="Lampietro C."/>
            <person name="Louis A."/>
            <person name="Herpin A."/>
            <person name="Echchiki A."/>
            <person name="Berthelot C."/>
            <person name="Parey E."/>
            <person name="Roest-Crollius H."/>
            <person name="Braasch I."/>
            <person name="Postlethwait J."/>
            <person name="Bobe J."/>
            <person name="Montfort J."/>
            <person name="Bouchez O."/>
            <person name="Begum T."/>
            <person name="Mejri S."/>
            <person name="Adams A."/>
            <person name="Chen W.-J."/>
            <person name="Guiguen Y."/>
        </authorList>
    </citation>
    <scope>NUCLEOTIDE SEQUENCE</scope>
    <source>
        <tissue evidence="1">Blood</tissue>
    </source>
</reference>
<evidence type="ECO:0000313" key="2">
    <source>
        <dbReference type="Proteomes" id="UP000829720"/>
    </source>
</evidence>
<protein>
    <submittedName>
        <fullName evidence="1">Uncharacterized protein</fullName>
    </submittedName>
</protein>
<comment type="caution">
    <text evidence="1">The sequence shown here is derived from an EMBL/GenBank/DDBJ whole genome shotgun (WGS) entry which is preliminary data.</text>
</comment>
<keyword evidence="2" id="KW-1185">Reference proteome</keyword>
<dbReference type="Proteomes" id="UP000829720">
    <property type="component" value="Unassembled WGS sequence"/>
</dbReference>
<gene>
    <name evidence="1" type="ORF">AGOR_G00119280</name>
</gene>
<proteinExistence type="predicted"/>